<organism evidence="1 2">
    <name type="scientific">Lentinula lateritia</name>
    <dbReference type="NCBI Taxonomy" id="40482"/>
    <lineage>
        <taxon>Eukaryota</taxon>
        <taxon>Fungi</taxon>
        <taxon>Dikarya</taxon>
        <taxon>Basidiomycota</taxon>
        <taxon>Agaricomycotina</taxon>
        <taxon>Agaricomycetes</taxon>
        <taxon>Agaricomycetidae</taxon>
        <taxon>Agaricales</taxon>
        <taxon>Marasmiineae</taxon>
        <taxon>Omphalotaceae</taxon>
        <taxon>Lentinula</taxon>
    </lineage>
</organism>
<comment type="caution">
    <text evidence="1">The sequence shown here is derived from an EMBL/GenBank/DDBJ whole genome shotgun (WGS) entry which is preliminary data.</text>
</comment>
<protein>
    <submittedName>
        <fullName evidence="1">Uncharacterized protein</fullName>
    </submittedName>
</protein>
<proteinExistence type="predicted"/>
<gene>
    <name evidence="1" type="ORF">C8R41DRAFT_870892</name>
</gene>
<evidence type="ECO:0000313" key="2">
    <source>
        <dbReference type="Proteomes" id="UP001150217"/>
    </source>
</evidence>
<sequence length="170" mass="19197">MAASSTRKEKAEFQYRVTEVQVFVEEYSYEGSLGRTPDTNTSVVFLPTEVSSTLLHRAIIFLYLQSPMLKRRVRTDLADPMLEYNCKLIDLLDQREATEDVNELDLSTASADNLDLDCDVNLRSSFLRNVLPKDMSGKCPVLEGGLDIPSTGEDTQSEFVGDEYVDWVQL</sequence>
<dbReference type="EMBL" id="JANVFT010000094">
    <property type="protein sequence ID" value="KAJ4469819.1"/>
    <property type="molecule type" value="Genomic_DNA"/>
</dbReference>
<dbReference type="Proteomes" id="UP001150217">
    <property type="component" value="Unassembled WGS sequence"/>
</dbReference>
<reference evidence="1" key="1">
    <citation type="submission" date="2022-08" db="EMBL/GenBank/DDBJ databases">
        <title>A Global Phylogenomic Analysis of the Shiitake Genus Lentinula.</title>
        <authorList>
            <consortium name="DOE Joint Genome Institute"/>
            <person name="Sierra-Patev S."/>
            <person name="Min B."/>
            <person name="Naranjo-Ortiz M."/>
            <person name="Looney B."/>
            <person name="Konkel Z."/>
            <person name="Slot J.C."/>
            <person name="Sakamoto Y."/>
            <person name="Steenwyk J.L."/>
            <person name="Rokas A."/>
            <person name="Carro J."/>
            <person name="Camarero S."/>
            <person name="Ferreira P."/>
            <person name="Molpeceres G."/>
            <person name="Ruiz-Duenas F.J."/>
            <person name="Serrano A."/>
            <person name="Henrissat B."/>
            <person name="Drula E."/>
            <person name="Hughes K.W."/>
            <person name="Mata J.L."/>
            <person name="Ishikawa N.K."/>
            <person name="Vargas-Isla R."/>
            <person name="Ushijima S."/>
            <person name="Smith C.A."/>
            <person name="Ahrendt S."/>
            <person name="Andreopoulos W."/>
            <person name="He G."/>
            <person name="Labutti K."/>
            <person name="Lipzen A."/>
            <person name="Ng V."/>
            <person name="Riley R."/>
            <person name="Sandor L."/>
            <person name="Barry K."/>
            <person name="Martinez A.T."/>
            <person name="Xiao Y."/>
            <person name="Gibbons J.G."/>
            <person name="Terashima K."/>
            <person name="Grigoriev I.V."/>
            <person name="Hibbett D.S."/>
        </authorList>
    </citation>
    <scope>NUCLEOTIDE SEQUENCE</scope>
    <source>
        <strain evidence="1">RHP3577 ss4</strain>
    </source>
</reference>
<accession>A0ABQ8V2T2</accession>
<name>A0ABQ8V2T2_9AGAR</name>
<evidence type="ECO:0000313" key="1">
    <source>
        <dbReference type="EMBL" id="KAJ4469819.1"/>
    </source>
</evidence>
<keyword evidence="2" id="KW-1185">Reference proteome</keyword>